<dbReference type="AlphaFoldDB" id="I7FNH1"/>
<dbReference type="SUPFAM" id="SSF56529">
    <property type="entry name" value="FAH"/>
    <property type="match status" value="1"/>
</dbReference>
<evidence type="ECO:0000313" key="2">
    <source>
        <dbReference type="EMBL" id="AFP42835.1"/>
    </source>
</evidence>
<sequence length="325" mass="35296">MARTAGYGGRVPDELPASFTAKGHVKLRRVRTAADLRVESLDADGNWVPHDDVAPLGGRVFDAEWLAAAADRQLQHSPHLLPFQPVSFRDFMLYEQHNIDAARGLIRRFHPGLYRATSAFERLTGRPVPQFKPKPLFYRQPIYYMSNAQTFVPTGTPVPVPDYSQALDFELEIGFVLAAPLFNATPNEATAAIGAFVVLNDFSARDVQRAEMTSGFGPQKSKHFASSMSDTAVTADEVLPRIDALTGSVAVNGEIVSTVDSAGMQHSLGEVLAHASRCEPLYPGELFGTGTLPGGSGMETGHWLRPGDTLTLILDDIGRIEHTIG</sequence>
<dbReference type="InterPro" id="IPR011234">
    <property type="entry name" value="Fumarylacetoacetase-like_C"/>
</dbReference>
<dbReference type="Gene3D" id="3.90.850.10">
    <property type="entry name" value="Fumarylacetoacetase-like, C-terminal domain"/>
    <property type="match status" value="1"/>
</dbReference>
<organism evidence="2 3">
    <name type="scientific">Mycolicibacterium smegmatis (strain ATCC 700084 / mc(2)155)</name>
    <name type="common">Mycobacterium smegmatis</name>
    <dbReference type="NCBI Taxonomy" id="246196"/>
    <lineage>
        <taxon>Bacteria</taxon>
        <taxon>Bacillati</taxon>
        <taxon>Actinomycetota</taxon>
        <taxon>Actinomycetes</taxon>
        <taxon>Mycobacteriales</taxon>
        <taxon>Mycobacteriaceae</taxon>
        <taxon>Mycolicibacterium</taxon>
    </lineage>
</organism>
<dbReference type="Proteomes" id="UP000006158">
    <property type="component" value="Chromosome"/>
</dbReference>
<accession>I7FNH1</accession>
<dbReference type="GO" id="GO:0016787">
    <property type="term" value="F:hydrolase activity"/>
    <property type="evidence" value="ECO:0007669"/>
    <property type="project" value="UniProtKB-KW"/>
</dbReference>
<dbReference type="KEGG" id="msg:MSMEI_6409"/>
<dbReference type="Pfam" id="PF01557">
    <property type="entry name" value="FAA_hydrolase"/>
    <property type="match status" value="1"/>
</dbReference>
<dbReference type="EMBL" id="CP001663">
    <property type="protein sequence ID" value="AFP42835.1"/>
    <property type="molecule type" value="Genomic_DNA"/>
</dbReference>
<protein>
    <submittedName>
        <fullName evidence="2">Fumarylacetoacetate (FAA) hydrolase</fullName>
    </submittedName>
</protein>
<reference evidence="2 3" key="1">
    <citation type="journal article" date="2007" name="Genome Biol.">
        <title>Interrupted coding sequences in Mycobacterium smegmatis: authentic mutations or sequencing errors?</title>
        <authorList>
            <person name="Deshayes C."/>
            <person name="Perrodou E."/>
            <person name="Gallien S."/>
            <person name="Euphrasie D."/>
            <person name="Schaeffer C."/>
            <person name="Van-Dorsselaer A."/>
            <person name="Poch O."/>
            <person name="Lecompte O."/>
            <person name="Reyrat J.M."/>
        </authorList>
    </citation>
    <scope>NUCLEOTIDE SEQUENCE [LARGE SCALE GENOMIC DNA]</scope>
    <source>
        <strain evidence="3">ATCC 700084 / mc(2)155</strain>
    </source>
</reference>
<feature type="domain" description="Fumarylacetoacetase-like C-terminal" evidence="1">
    <location>
        <begin position="137"/>
        <end position="324"/>
    </location>
</feature>
<dbReference type="PATRIC" id="fig|246196.56.peg.6540"/>
<evidence type="ECO:0000313" key="3">
    <source>
        <dbReference type="Proteomes" id="UP000006158"/>
    </source>
</evidence>
<keyword evidence="2" id="KW-0378">Hydrolase</keyword>
<name>I7FNH1_MYCS2</name>
<proteinExistence type="predicted"/>
<reference evidence="2 3" key="2">
    <citation type="journal article" date="2009" name="Genome Res.">
        <title>Ortho-proteogenomics: multiple proteomes investigation through orthology and a new MS-based protocol.</title>
        <authorList>
            <person name="Gallien S."/>
            <person name="Perrodou E."/>
            <person name="Carapito C."/>
            <person name="Deshayes C."/>
            <person name="Reyrat J.M."/>
            <person name="Van Dorsselaer A."/>
            <person name="Poch O."/>
            <person name="Schaeffer C."/>
            <person name="Lecompte O."/>
        </authorList>
    </citation>
    <scope>NUCLEOTIDE SEQUENCE [LARGE SCALE GENOMIC DNA]</scope>
    <source>
        <strain evidence="3">ATCC 700084 / mc(2)155</strain>
    </source>
</reference>
<dbReference type="PANTHER" id="PTHR43211:SF1">
    <property type="entry name" value="BLL6422 PROTEIN"/>
    <property type="match status" value="1"/>
</dbReference>
<evidence type="ECO:0000259" key="1">
    <source>
        <dbReference type="Pfam" id="PF01557"/>
    </source>
</evidence>
<dbReference type="InterPro" id="IPR036663">
    <property type="entry name" value="Fumarylacetoacetase_C_sf"/>
</dbReference>
<gene>
    <name evidence="2" type="ordered locus">MSMEI_6409</name>
</gene>
<dbReference type="PANTHER" id="PTHR43211">
    <property type="entry name" value="FUMARYLACETOACETATE HYDROLASE"/>
    <property type="match status" value="1"/>
</dbReference>